<reference evidence="2 3" key="1">
    <citation type="journal article" date="2024" name="G3 (Bethesda)">
        <title>Genome assembly of Hibiscus sabdariffa L. provides insights into metabolisms of medicinal natural products.</title>
        <authorList>
            <person name="Kim T."/>
        </authorList>
    </citation>
    <scope>NUCLEOTIDE SEQUENCE [LARGE SCALE GENOMIC DNA]</scope>
    <source>
        <strain evidence="2">TK-2024</strain>
        <tissue evidence="2">Old leaves</tissue>
    </source>
</reference>
<evidence type="ECO:0000313" key="3">
    <source>
        <dbReference type="Proteomes" id="UP001472677"/>
    </source>
</evidence>
<dbReference type="Gene3D" id="3.10.20.90">
    <property type="entry name" value="Phosphatidylinositol 3-kinase Catalytic Subunit, Chain A, domain 1"/>
    <property type="match status" value="1"/>
</dbReference>
<feature type="domain" description="DWNN" evidence="1">
    <location>
        <begin position="1"/>
        <end position="67"/>
    </location>
</feature>
<proteinExistence type="predicted"/>
<dbReference type="InterPro" id="IPR014891">
    <property type="entry name" value="DWNN_domain"/>
</dbReference>
<sequence length="67" mass="7520">MSATESLKDFYKLSINDRFISIHDFKAEIAASGRYGNGKDFDLLISDATTDQQFTDESKLIPPVLSF</sequence>
<accession>A0ABR2D5S2</accession>
<gene>
    <name evidence="2" type="ORF">V6N12_060304</name>
</gene>
<dbReference type="EMBL" id="JBBPBM010000036">
    <property type="protein sequence ID" value="KAK8529525.1"/>
    <property type="molecule type" value="Genomic_DNA"/>
</dbReference>
<evidence type="ECO:0000313" key="2">
    <source>
        <dbReference type="EMBL" id="KAK8529525.1"/>
    </source>
</evidence>
<protein>
    <recommendedName>
        <fullName evidence="1">DWNN domain-containing protein</fullName>
    </recommendedName>
</protein>
<dbReference type="Proteomes" id="UP001472677">
    <property type="component" value="Unassembled WGS sequence"/>
</dbReference>
<keyword evidence="3" id="KW-1185">Reference proteome</keyword>
<dbReference type="SMART" id="SM01180">
    <property type="entry name" value="DWNN"/>
    <property type="match status" value="1"/>
</dbReference>
<organism evidence="2 3">
    <name type="scientific">Hibiscus sabdariffa</name>
    <name type="common">roselle</name>
    <dbReference type="NCBI Taxonomy" id="183260"/>
    <lineage>
        <taxon>Eukaryota</taxon>
        <taxon>Viridiplantae</taxon>
        <taxon>Streptophyta</taxon>
        <taxon>Embryophyta</taxon>
        <taxon>Tracheophyta</taxon>
        <taxon>Spermatophyta</taxon>
        <taxon>Magnoliopsida</taxon>
        <taxon>eudicotyledons</taxon>
        <taxon>Gunneridae</taxon>
        <taxon>Pentapetalae</taxon>
        <taxon>rosids</taxon>
        <taxon>malvids</taxon>
        <taxon>Malvales</taxon>
        <taxon>Malvaceae</taxon>
        <taxon>Malvoideae</taxon>
        <taxon>Hibiscus</taxon>
    </lineage>
</organism>
<dbReference type="Pfam" id="PF08783">
    <property type="entry name" value="DWNN"/>
    <property type="match status" value="1"/>
</dbReference>
<evidence type="ECO:0000259" key="1">
    <source>
        <dbReference type="PROSITE" id="PS51282"/>
    </source>
</evidence>
<dbReference type="PROSITE" id="PS51282">
    <property type="entry name" value="DWNN"/>
    <property type="match status" value="1"/>
</dbReference>
<comment type="caution">
    <text evidence="2">The sequence shown here is derived from an EMBL/GenBank/DDBJ whole genome shotgun (WGS) entry which is preliminary data.</text>
</comment>
<name>A0ABR2D5S2_9ROSI</name>